<evidence type="ECO:0000256" key="2">
    <source>
        <dbReference type="SAM" id="Phobius"/>
    </source>
</evidence>
<evidence type="ECO:0000256" key="1">
    <source>
        <dbReference type="SAM" id="MobiDB-lite"/>
    </source>
</evidence>
<keyword evidence="2" id="KW-1133">Transmembrane helix</keyword>
<dbReference type="Pfam" id="PF11913">
    <property type="entry name" value="DUF3431"/>
    <property type="match status" value="1"/>
</dbReference>
<dbReference type="OrthoDB" id="426718at2759"/>
<keyword evidence="2" id="KW-0472">Membrane</keyword>
<dbReference type="GeneID" id="81359167"/>
<dbReference type="InterPro" id="IPR021838">
    <property type="entry name" value="DUF3431"/>
</dbReference>
<feature type="non-terminal residue" evidence="3">
    <location>
        <position position="1"/>
    </location>
</feature>
<proteinExistence type="predicted"/>
<reference evidence="3" key="2">
    <citation type="journal article" date="2023" name="IMA Fungus">
        <title>Comparative genomic study of the Penicillium genus elucidates a diverse pangenome and 15 lateral gene transfer events.</title>
        <authorList>
            <person name="Petersen C."/>
            <person name="Sorensen T."/>
            <person name="Nielsen M.R."/>
            <person name="Sondergaard T.E."/>
            <person name="Sorensen J.L."/>
            <person name="Fitzpatrick D.A."/>
            <person name="Frisvad J.C."/>
            <person name="Nielsen K.L."/>
        </authorList>
    </citation>
    <scope>NUCLEOTIDE SEQUENCE</scope>
    <source>
        <strain evidence="3">IBT 30761</strain>
    </source>
</reference>
<name>A0A9W9K1T9_9EURO</name>
<accession>A0A9W9K1T9</accession>
<keyword evidence="2" id="KW-0812">Transmembrane</keyword>
<dbReference type="PANTHER" id="PTHR37490">
    <property type="entry name" value="EXPRESSED PROTEIN"/>
    <property type="match status" value="1"/>
</dbReference>
<sequence length="389" mass="43672">MTWLFPHQSDTSPSRSRLSFLILGLTVLFLLISYQLVLNRELLGSVAEWATEKGFQTVGLDTPGNVTEDEAASLAAGASDSINITVPTSSGNPISSITVAPTETPSASPLPPREKELVLAAMLSSDMSWVDENIPEWYTNIYRADASPEQAELTVPANRGNEAMVFLTYIIDRYDSLPDVALFLHGGRYQWHNDNPLYDSVISIRDLQPAFVREAGYVNLRCTWTIGCPAELEPARYMRERPDDPDHISAVMFPDSFATLFPDIEMPEVVGVPCCSQFALSREKIHERPVEDYIGVRQWLLDSPLDASITGRVFEYSWHIMFGKPSQFCLDPHECFCNTYGYCNMTDEDLEAQWKWRGLVLPEGWPNVTEESNESSQKRSLAPMKGMPD</sequence>
<comment type="caution">
    <text evidence="3">The sequence shown here is derived from an EMBL/GenBank/DDBJ whole genome shotgun (WGS) entry which is preliminary data.</text>
</comment>
<feature type="transmembrane region" description="Helical" evidence="2">
    <location>
        <begin position="20"/>
        <end position="38"/>
    </location>
</feature>
<gene>
    <name evidence="3" type="ORF">N7532_007696</name>
</gene>
<evidence type="ECO:0000313" key="4">
    <source>
        <dbReference type="Proteomes" id="UP001149074"/>
    </source>
</evidence>
<organism evidence="3 4">
    <name type="scientific">Penicillium argentinense</name>
    <dbReference type="NCBI Taxonomy" id="1131581"/>
    <lineage>
        <taxon>Eukaryota</taxon>
        <taxon>Fungi</taxon>
        <taxon>Dikarya</taxon>
        <taxon>Ascomycota</taxon>
        <taxon>Pezizomycotina</taxon>
        <taxon>Eurotiomycetes</taxon>
        <taxon>Eurotiomycetidae</taxon>
        <taxon>Eurotiales</taxon>
        <taxon>Aspergillaceae</taxon>
        <taxon>Penicillium</taxon>
    </lineage>
</organism>
<dbReference type="EMBL" id="JAPQKI010000009">
    <property type="protein sequence ID" value="KAJ5089012.1"/>
    <property type="molecule type" value="Genomic_DNA"/>
</dbReference>
<dbReference type="AlphaFoldDB" id="A0A9W9K1T9"/>
<protein>
    <submittedName>
        <fullName evidence="3">Uncharacterized protein</fullName>
    </submittedName>
</protein>
<dbReference type="Proteomes" id="UP001149074">
    <property type="component" value="Unassembled WGS sequence"/>
</dbReference>
<dbReference type="PANTHER" id="PTHR37490:SF3">
    <property type="entry name" value="DUF3431 DOMAIN CONTAINING PROTEIN"/>
    <property type="match status" value="1"/>
</dbReference>
<feature type="region of interest" description="Disordered" evidence="1">
    <location>
        <begin position="367"/>
        <end position="389"/>
    </location>
</feature>
<evidence type="ECO:0000313" key="3">
    <source>
        <dbReference type="EMBL" id="KAJ5089012.1"/>
    </source>
</evidence>
<dbReference type="RefSeq" id="XP_056470994.1">
    <property type="nucleotide sequence ID" value="XM_056620188.1"/>
</dbReference>
<reference evidence="3" key="1">
    <citation type="submission" date="2022-11" db="EMBL/GenBank/DDBJ databases">
        <authorList>
            <person name="Petersen C."/>
        </authorList>
    </citation>
    <scope>NUCLEOTIDE SEQUENCE</scope>
    <source>
        <strain evidence="3">IBT 30761</strain>
    </source>
</reference>
<keyword evidence="4" id="KW-1185">Reference proteome</keyword>